<dbReference type="Proteomes" id="UP000184396">
    <property type="component" value="Unassembled WGS sequence"/>
</dbReference>
<feature type="domain" description="POTRA" evidence="1">
    <location>
        <begin position="180"/>
        <end position="236"/>
    </location>
</feature>
<dbReference type="Gene3D" id="2.40.160.50">
    <property type="entry name" value="membrane protein fhac: a member of the omp85/tpsb transporter family"/>
    <property type="match status" value="1"/>
</dbReference>
<sequence>MQKTLRIVLIIYIFFSQEGFCQNLILNVNGQSEDETVIISNLQYQKTHKDFESIRLEVDSIQNQLFKIGYIENRASKITRINDSTFVTKINLKNRYDTIHIYYNNVQIDQVTLKALSKEVNEDYFVLSFNEVAKALRFINSEISKKGLPFSKVSLSSITAKNATTLKANLFIDVSNNKRTINNIVIRGYDKFPKSYIKHFLKIKPKQVFDLKAIKTKSEQLNNLNFANEVRPPEVLFSKDSTTLYMYLEKSKSNNFDGFLGFGTNEDTNQLEFDGYLNLILTNNLNFGESFRLLYKSDENDQKTFETNATLPYLFNTPIGIDLQLRIFKKDSSFTTVNQALRLHYQINSKHKILSGIVSTESNNLLNDNSSFAISDYKTQHYTIAYQFLKRQSSILLFPVKESLYIEVGIGERKTTTTKENQSQYSLDALKIFDLNKTNSIFIRANGSHLNSKSYFENELLRFGGINSIRGFEENSLFANLFGVLNTEYRYTLSNSLYIHSIIDAGYFENEVLKTKEKLFGYGFGFGILTKAGLLKFNYANGKNENTRFKLSNSKIHISLTANF</sequence>
<dbReference type="GO" id="GO:0019867">
    <property type="term" value="C:outer membrane"/>
    <property type="evidence" value="ECO:0007669"/>
    <property type="project" value="InterPro"/>
</dbReference>
<evidence type="ECO:0000313" key="2">
    <source>
        <dbReference type="EMBL" id="SHI35145.1"/>
    </source>
</evidence>
<dbReference type="RefSeq" id="WP_019386262.1">
    <property type="nucleotide sequence ID" value="NZ_ALIH01000001.1"/>
</dbReference>
<keyword evidence="3" id="KW-1185">Reference proteome</keyword>
<dbReference type="eggNOG" id="COG4775">
    <property type="taxonomic scope" value="Bacteria"/>
</dbReference>
<dbReference type="Gene3D" id="3.10.20.310">
    <property type="entry name" value="membrane protein fhac"/>
    <property type="match status" value="1"/>
</dbReference>
<dbReference type="Pfam" id="PF07244">
    <property type="entry name" value="POTRA"/>
    <property type="match status" value="1"/>
</dbReference>
<dbReference type="AlphaFoldDB" id="A0A1M6AF97"/>
<dbReference type="InterPro" id="IPR010827">
    <property type="entry name" value="BamA/TamA_POTRA"/>
</dbReference>
<dbReference type="STRING" id="1178825.SAMN05216261_0394"/>
<reference evidence="2 3" key="1">
    <citation type="submission" date="2016-11" db="EMBL/GenBank/DDBJ databases">
        <authorList>
            <person name="Jaros S."/>
            <person name="Januszkiewicz K."/>
            <person name="Wedrychowicz H."/>
        </authorList>
    </citation>
    <scope>NUCLEOTIDE SEQUENCE [LARGE SCALE GENOMIC DNA]</scope>
    <source>
        <strain evidence="2 3">CGMCC 1.12213</strain>
    </source>
</reference>
<proteinExistence type="predicted"/>
<accession>A0A1M6AF97</accession>
<evidence type="ECO:0000313" key="3">
    <source>
        <dbReference type="Proteomes" id="UP000184396"/>
    </source>
</evidence>
<name>A0A1M6AF97_9FLAO</name>
<gene>
    <name evidence="2" type="ORF">SAMN05216261_0394</name>
</gene>
<dbReference type="EMBL" id="FQYK01000001">
    <property type="protein sequence ID" value="SHI35145.1"/>
    <property type="molecule type" value="Genomic_DNA"/>
</dbReference>
<dbReference type="OrthoDB" id="9811416at2"/>
<organism evidence="2 3">
    <name type="scientific">Algibacter luteus</name>
    <dbReference type="NCBI Taxonomy" id="1178825"/>
    <lineage>
        <taxon>Bacteria</taxon>
        <taxon>Pseudomonadati</taxon>
        <taxon>Bacteroidota</taxon>
        <taxon>Flavobacteriia</taxon>
        <taxon>Flavobacteriales</taxon>
        <taxon>Flavobacteriaceae</taxon>
        <taxon>Algibacter</taxon>
    </lineage>
</organism>
<protein>
    <submittedName>
        <fullName evidence="2">Surface antigen variable number repeat-containing protein</fullName>
    </submittedName>
</protein>
<evidence type="ECO:0000259" key="1">
    <source>
        <dbReference type="Pfam" id="PF07244"/>
    </source>
</evidence>